<keyword evidence="4" id="KW-1185">Reference proteome</keyword>
<keyword evidence="2" id="KW-0732">Signal</keyword>
<dbReference type="RefSeq" id="WP_133288450.1">
    <property type="nucleotide sequence ID" value="NZ_SMSJ01000009.1"/>
</dbReference>
<evidence type="ECO:0000313" key="4">
    <source>
        <dbReference type="Proteomes" id="UP000295096"/>
    </source>
</evidence>
<sequence length="169" mass="16839">MRTPKAAIACCLALLAAPAWAQNAGGPAAQAPSGENTQTSPASTPAPVAVPDAAPPATRPREAGAVVPIPTWLDRNGNLVETHPNTYADPDRMDAGKPLTPMPWGSVAGAVAGMNAGPAYRPLAPGDTAGTRPHMAAGKPFTPLPEGAVPRQVPGMQAGPGEGPLSPPG</sequence>
<dbReference type="EMBL" id="SMSJ01000009">
    <property type="protein sequence ID" value="TDH62717.1"/>
    <property type="molecule type" value="Genomic_DNA"/>
</dbReference>
<name>A0A4R5QJB7_9PROT</name>
<evidence type="ECO:0000313" key="3">
    <source>
        <dbReference type="EMBL" id="TDH62717.1"/>
    </source>
</evidence>
<organism evidence="3 4">
    <name type="scientific">Dankookia rubra</name>
    <dbReference type="NCBI Taxonomy" id="1442381"/>
    <lineage>
        <taxon>Bacteria</taxon>
        <taxon>Pseudomonadati</taxon>
        <taxon>Pseudomonadota</taxon>
        <taxon>Alphaproteobacteria</taxon>
        <taxon>Acetobacterales</taxon>
        <taxon>Roseomonadaceae</taxon>
        <taxon>Dankookia</taxon>
    </lineage>
</organism>
<feature type="compositionally biased region" description="Low complexity" evidence="1">
    <location>
        <begin position="23"/>
        <end position="32"/>
    </location>
</feature>
<gene>
    <name evidence="3" type="ORF">E2C06_09950</name>
</gene>
<feature type="chain" id="PRO_5021019494" evidence="2">
    <location>
        <begin position="22"/>
        <end position="169"/>
    </location>
</feature>
<dbReference type="Proteomes" id="UP000295096">
    <property type="component" value="Unassembled WGS sequence"/>
</dbReference>
<dbReference type="OrthoDB" id="7277017at2"/>
<reference evidence="3 4" key="1">
    <citation type="journal article" date="2016" name="J. Microbiol.">
        <title>Dankookia rubra gen. nov., sp. nov., an alphaproteobacterium isolated from sediment of a shallow stream.</title>
        <authorList>
            <person name="Kim W.H."/>
            <person name="Kim D.H."/>
            <person name="Kang K."/>
            <person name="Ahn T.Y."/>
        </authorList>
    </citation>
    <scope>NUCLEOTIDE SEQUENCE [LARGE SCALE GENOMIC DNA]</scope>
    <source>
        <strain evidence="3 4">JCM30602</strain>
    </source>
</reference>
<feature type="signal peptide" evidence="2">
    <location>
        <begin position="1"/>
        <end position="21"/>
    </location>
</feature>
<accession>A0A4R5QJB7</accession>
<feature type="region of interest" description="Disordered" evidence="1">
    <location>
        <begin position="122"/>
        <end position="169"/>
    </location>
</feature>
<evidence type="ECO:0000256" key="2">
    <source>
        <dbReference type="SAM" id="SignalP"/>
    </source>
</evidence>
<feature type="region of interest" description="Disordered" evidence="1">
    <location>
        <begin position="23"/>
        <end position="100"/>
    </location>
</feature>
<feature type="compositionally biased region" description="Low complexity" evidence="1">
    <location>
        <begin position="40"/>
        <end position="52"/>
    </location>
</feature>
<comment type="caution">
    <text evidence="3">The sequence shown here is derived from an EMBL/GenBank/DDBJ whole genome shotgun (WGS) entry which is preliminary data.</text>
</comment>
<dbReference type="AlphaFoldDB" id="A0A4R5QJB7"/>
<evidence type="ECO:0000256" key="1">
    <source>
        <dbReference type="SAM" id="MobiDB-lite"/>
    </source>
</evidence>
<protein>
    <submittedName>
        <fullName evidence="3">Uncharacterized protein</fullName>
    </submittedName>
</protein>
<proteinExistence type="predicted"/>